<proteinExistence type="inferred from homology"/>
<gene>
    <name evidence="13" type="primary">dnaE2</name>
    <name evidence="15" type="ORF">FPZ22_03625</name>
</gene>
<dbReference type="KEGG" id="lug:FPZ22_03625"/>
<evidence type="ECO:0000313" key="16">
    <source>
        <dbReference type="Proteomes" id="UP000316584"/>
    </source>
</evidence>
<dbReference type="Pfam" id="PF01336">
    <property type="entry name" value="tRNA_anti-codon"/>
    <property type="match status" value="1"/>
</dbReference>
<dbReference type="InterPro" id="IPR023073">
    <property type="entry name" value="DnaE2"/>
</dbReference>
<comment type="similarity">
    <text evidence="2 13">Belongs to the DNA polymerase type-C family. DnaE2 subfamily.</text>
</comment>
<dbReference type="Gene3D" id="1.10.150.870">
    <property type="match status" value="1"/>
</dbReference>
<keyword evidence="11 13" id="KW-0234">DNA repair</keyword>
<sequence length="1161" mass="126395">MRLEAANDSSPGNSCCGSTSCGSGYSRDPECRAIAAIAAPTGAGKVGAGLPAYAELHCLSDFSFLRGAASAEELFARAAQCGYEALAITDECSLSGIVRAHEASKITGVKLVVGAEFELDDGLRLVLLVEDAVGYARLCRLITTARRAAPKGEYRLSRADVEAQLDVPCRSGYSRENRHGMAADPAFAAIAAPTGSCHGMAADPAFAAVAAPAGAGDGLFALWLPGREPDPEEGAWLRGVFADRAHLAVELHREDDDAARLARLLALAERLDLTPVAAGDVHMATRRQRVLQDTMVAIRHGLPLAGAGAHLFRNGERHLRHRYTLGNIHPRALLDNAAALARRCRFSMAEVKYSYPAELVPPGETPASHLRSLTVAGMRRRWPDGVPPRVAAQIEEELALIADLEYEAFFLTVEDIVRFARGRNILCQGRGSAANSAVCFALGITSVDPAESRLLMARFLSKERNEPPDIDVDFEHERREEVMQYVYAKYGRERAALAATVIRYRGKSAVRDVARAFGLPPDQVTLLAGCFGWGNGETPMERRLADAGFDIDNPLIARILAVTAMLRGKPRHLSQHVGGFVISDAPLWNLVPVENAAMADRTVIQWEKDDLESLGLLKVDCLALGMLTCIRKALDLVRRHRGRDLELATIPKEDPDTYAMIQLADTVGVFQIESRAQMTMLPRLKPRTFYDLVVEVAIVRPGPIQGGMVHPYLRRRMGQEPVAYPSAGIEEILGPTLGVPLFQEQVMELVIHAGYSPEEADGLRRSMAAWRHGGDMEPHRLRIRELMEGKGYASEFIDQIFEQIKGFGSYGFPQSHAASFAGLVYASCWLKRHEPAAFACALLNSQPMGFYSPSQIVQDARRGRGARPGVEVLPVDVIHSDWDNTLVEAPPPPCRSGYSRDRGFAEVAYRGYGRSHSDRADRGHGGSHAAIRLGLRQVAGLSPAVGEAIVAARAQRPFRDVADLCRRAGLDDRARTALAEAGALESLAGHRHDARWQVAGIERQRPLLPGSPDEEAVALPAPTTGEDVLSDYRALGLSLRAHPLALLRGQLQARRLLASRDLHGRRHGSHVAVAGIVTQRQKPQTASGTIFVTLEDEQGMVNVVVWPRVAERRRKALLGSTLLAVRGRWERVDGVEHLIAGDLEDLSSLLGGLHAESRDFR</sequence>
<protein>
    <recommendedName>
        <fullName evidence="4 13">Error-prone DNA polymerase</fullName>
        <ecNumber evidence="3 13">2.7.7.7</ecNumber>
    </recommendedName>
</protein>
<dbReference type="GO" id="GO:0006260">
    <property type="term" value="P:DNA replication"/>
    <property type="evidence" value="ECO:0007669"/>
    <property type="project" value="UniProtKB-KW"/>
</dbReference>
<dbReference type="Gene3D" id="3.20.20.140">
    <property type="entry name" value="Metal-dependent hydrolases"/>
    <property type="match status" value="1"/>
</dbReference>
<dbReference type="InterPro" id="IPR004365">
    <property type="entry name" value="NA-bd_OB_tRNA"/>
</dbReference>
<keyword evidence="16" id="KW-1185">Reference proteome</keyword>
<dbReference type="GO" id="GO:0003887">
    <property type="term" value="F:DNA-directed DNA polymerase activity"/>
    <property type="evidence" value="ECO:0007669"/>
    <property type="project" value="UniProtKB-UniRule"/>
</dbReference>
<comment type="function">
    <text evidence="13">DNA polymerase involved in damage-induced mutagenesis and translesion synthesis (TLS). It is not the major replicative DNA polymerase.</text>
</comment>
<keyword evidence="10 13" id="KW-0239">DNA-directed DNA polymerase</keyword>
<accession>A0A518N7C8</accession>
<organism evidence="15 16">
    <name type="scientific">Luteimonas granuli</name>
    <dbReference type="NCBI Taxonomy" id="1176533"/>
    <lineage>
        <taxon>Bacteria</taxon>
        <taxon>Pseudomonadati</taxon>
        <taxon>Pseudomonadota</taxon>
        <taxon>Gammaproteobacteria</taxon>
        <taxon>Lysobacterales</taxon>
        <taxon>Lysobacteraceae</taxon>
        <taxon>Luteimonas</taxon>
    </lineage>
</organism>
<dbReference type="InterPro" id="IPR003141">
    <property type="entry name" value="Pol/His_phosphatase_N"/>
</dbReference>
<dbReference type="HAMAP" id="MF_01902">
    <property type="entry name" value="DNApol_error_prone"/>
    <property type="match status" value="1"/>
</dbReference>
<evidence type="ECO:0000256" key="1">
    <source>
        <dbReference type="ARBA" id="ARBA00004496"/>
    </source>
</evidence>
<evidence type="ECO:0000256" key="13">
    <source>
        <dbReference type="HAMAP-Rule" id="MF_01902"/>
    </source>
</evidence>
<keyword evidence="5 13" id="KW-0963">Cytoplasm</keyword>
<keyword evidence="6 13" id="KW-0808">Transferase</keyword>
<dbReference type="Pfam" id="PF07733">
    <property type="entry name" value="DNA_pol3_alpha"/>
    <property type="match status" value="1"/>
</dbReference>
<evidence type="ECO:0000256" key="8">
    <source>
        <dbReference type="ARBA" id="ARBA00022705"/>
    </source>
</evidence>
<dbReference type="EMBL" id="CP042218">
    <property type="protein sequence ID" value="QDW67825.1"/>
    <property type="molecule type" value="Genomic_DNA"/>
</dbReference>
<dbReference type="SUPFAM" id="SSF89550">
    <property type="entry name" value="PHP domain-like"/>
    <property type="match status" value="1"/>
</dbReference>
<dbReference type="SMART" id="SM00481">
    <property type="entry name" value="POLIIIAc"/>
    <property type="match status" value="1"/>
</dbReference>
<dbReference type="GO" id="GO:0005737">
    <property type="term" value="C:cytoplasm"/>
    <property type="evidence" value="ECO:0007669"/>
    <property type="project" value="UniProtKB-SubCell"/>
</dbReference>
<dbReference type="NCBIfam" id="TIGR00594">
    <property type="entry name" value="polc"/>
    <property type="match status" value="1"/>
</dbReference>
<dbReference type="InterPro" id="IPR029460">
    <property type="entry name" value="DNAPol_HHH"/>
</dbReference>
<dbReference type="PANTHER" id="PTHR32294:SF4">
    <property type="entry name" value="ERROR-PRONE DNA POLYMERASE"/>
    <property type="match status" value="1"/>
</dbReference>
<dbReference type="GO" id="GO:0003676">
    <property type="term" value="F:nucleic acid binding"/>
    <property type="evidence" value="ECO:0007669"/>
    <property type="project" value="InterPro"/>
</dbReference>
<evidence type="ECO:0000256" key="11">
    <source>
        <dbReference type="ARBA" id="ARBA00023204"/>
    </source>
</evidence>
<evidence type="ECO:0000256" key="12">
    <source>
        <dbReference type="ARBA" id="ARBA00049244"/>
    </source>
</evidence>
<evidence type="ECO:0000256" key="6">
    <source>
        <dbReference type="ARBA" id="ARBA00022679"/>
    </source>
</evidence>
<dbReference type="PANTHER" id="PTHR32294">
    <property type="entry name" value="DNA POLYMERASE III SUBUNIT ALPHA"/>
    <property type="match status" value="1"/>
</dbReference>
<dbReference type="GO" id="GO:0008408">
    <property type="term" value="F:3'-5' exonuclease activity"/>
    <property type="evidence" value="ECO:0007669"/>
    <property type="project" value="InterPro"/>
</dbReference>
<keyword evidence="9 13" id="KW-0227">DNA damage</keyword>
<evidence type="ECO:0000256" key="2">
    <source>
        <dbReference type="ARBA" id="ARBA00007391"/>
    </source>
</evidence>
<dbReference type="AlphaFoldDB" id="A0A518N7C8"/>
<dbReference type="NCBIfam" id="NF004225">
    <property type="entry name" value="PRK05672.1"/>
    <property type="match status" value="1"/>
</dbReference>
<dbReference type="PROSITE" id="PS51257">
    <property type="entry name" value="PROKAR_LIPOPROTEIN"/>
    <property type="match status" value="1"/>
</dbReference>
<dbReference type="Pfam" id="PF14579">
    <property type="entry name" value="HHH_6"/>
    <property type="match status" value="1"/>
</dbReference>
<comment type="subcellular location">
    <subcellularLocation>
        <location evidence="1 13">Cytoplasm</location>
    </subcellularLocation>
</comment>
<evidence type="ECO:0000259" key="14">
    <source>
        <dbReference type="SMART" id="SM00481"/>
    </source>
</evidence>
<dbReference type="CDD" id="cd04485">
    <property type="entry name" value="DnaE_OBF"/>
    <property type="match status" value="1"/>
</dbReference>
<keyword evidence="8 13" id="KW-0235">DNA replication</keyword>
<reference evidence="15 16" key="1">
    <citation type="submission" date="2019-07" db="EMBL/GenBank/DDBJ databases">
        <title>Full genome sequence of Luteimonas sp. Gr-4.</title>
        <authorList>
            <person name="Im W.-T."/>
        </authorList>
    </citation>
    <scope>NUCLEOTIDE SEQUENCE [LARGE SCALE GENOMIC DNA]</scope>
    <source>
        <strain evidence="15 16">Gr-4</strain>
    </source>
</reference>
<feature type="domain" description="Polymerase/histidinol phosphatase N-terminal" evidence="14">
    <location>
        <begin position="54"/>
        <end position="121"/>
    </location>
</feature>
<evidence type="ECO:0000256" key="3">
    <source>
        <dbReference type="ARBA" id="ARBA00012417"/>
    </source>
</evidence>
<evidence type="ECO:0000256" key="9">
    <source>
        <dbReference type="ARBA" id="ARBA00022763"/>
    </source>
</evidence>
<evidence type="ECO:0000256" key="7">
    <source>
        <dbReference type="ARBA" id="ARBA00022695"/>
    </source>
</evidence>
<dbReference type="InterPro" id="IPR004805">
    <property type="entry name" value="DnaE2/DnaE/PolC"/>
</dbReference>
<dbReference type="Pfam" id="PF17657">
    <property type="entry name" value="DNA_pol3_finger"/>
    <property type="match status" value="1"/>
</dbReference>
<dbReference type="InterPro" id="IPR016195">
    <property type="entry name" value="Pol/histidinol_Pase-like"/>
</dbReference>
<dbReference type="Pfam" id="PF02811">
    <property type="entry name" value="PHP"/>
    <property type="match status" value="1"/>
</dbReference>
<dbReference type="InterPro" id="IPR004013">
    <property type="entry name" value="PHP_dom"/>
</dbReference>
<dbReference type="GO" id="GO:0006281">
    <property type="term" value="P:DNA repair"/>
    <property type="evidence" value="ECO:0007669"/>
    <property type="project" value="UniProtKB-UniRule"/>
</dbReference>
<dbReference type="InterPro" id="IPR040982">
    <property type="entry name" value="DNA_pol3_finger"/>
</dbReference>
<evidence type="ECO:0000256" key="4">
    <source>
        <dbReference type="ARBA" id="ARBA00017273"/>
    </source>
</evidence>
<dbReference type="OrthoDB" id="9803237at2"/>
<name>A0A518N7C8_9GAMM</name>
<keyword evidence="7 13" id="KW-0548">Nucleotidyltransferase</keyword>
<dbReference type="EC" id="2.7.7.7" evidence="3 13"/>
<evidence type="ECO:0000313" key="15">
    <source>
        <dbReference type="EMBL" id="QDW67825.1"/>
    </source>
</evidence>
<dbReference type="Proteomes" id="UP000316584">
    <property type="component" value="Chromosome"/>
</dbReference>
<evidence type="ECO:0000256" key="10">
    <source>
        <dbReference type="ARBA" id="ARBA00022932"/>
    </source>
</evidence>
<dbReference type="InterPro" id="IPR011708">
    <property type="entry name" value="DNA_pol3_alpha_NTPase_dom"/>
</dbReference>
<evidence type="ECO:0000256" key="5">
    <source>
        <dbReference type="ARBA" id="ARBA00022490"/>
    </source>
</evidence>
<comment type="catalytic activity">
    <reaction evidence="12 13">
        <text>DNA(n) + a 2'-deoxyribonucleoside 5'-triphosphate = DNA(n+1) + diphosphate</text>
        <dbReference type="Rhea" id="RHEA:22508"/>
        <dbReference type="Rhea" id="RHEA-COMP:17339"/>
        <dbReference type="Rhea" id="RHEA-COMP:17340"/>
        <dbReference type="ChEBI" id="CHEBI:33019"/>
        <dbReference type="ChEBI" id="CHEBI:61560"/>
        <dbReference type="ChEBI" id="CHEBI:173112"/>
        <dbReference type="EC" id="2.7.7.7"/>
    </reaction>
</comment>